<dbReference type="PANTHER" id="PTHR13403">
    <property type="entry name" value="SNURPORTIN1 RNUT1 PROTEIN RNA, U TRANSPORTER 1"/>
    <property type="match status" value="1"/>
</dbReference>
<dbReference type="GO" id="GO:0005634">
    <property type="term" value="C:nucleus"/>
    <property type="evidence" value="ECO:0007669"/>
    <property type="project" value="UniProtKB-SubCell"/>
</dbReference>
<evidence type="ECO:0000256" key="7">
    <source>
        <dbReference type="ARBA" id="ARBA00022490"/>
    </source>
</evidence>
<organism evidence="12 13">
    <name type="scientific">Multifurca ochricompacta</name>
    <dbReference type="NCBI Taxonomy" id="376703"/>
    <lineage>
        <taxon>Eukaryota</taxon>
        <taxon>Fungi</taxon>
        <taxon>Dikarya</taxon>
        <taxon>Basidiomycota</taxon>
        <taxon>Agaricomycotina</taxon>
        <taxon>Agaricomycetes</taxon>
        <taxon>Russulales</taxon>
        <taxon>Russulaceae</taxon>
        <taxon>Multifurca</taxon>
    </lineage>
</organism>
<keyword evidence="13" id="KW-1185">Reference proteome</keyword>
<dbReference type="Pfam" id="PF21974">
    <property type="entry name" value="SPN1_m3Gcap_bd"/>
    <property type="match status" value="1"/>
</dbReference>
<evidence type="ECO:0000256" key="4">
    <source>
        <dbReference type="ARBA" id="ARBA00007540"/>
    </source>
</evidence>
<proteinExistence type="inferred from homology"/>
<evidence type="ECO:0000256" key="9">
    <source>
        <dbReference type="ARBA" id="ARBA00023242"/>
    </source>
</evidence>
<dbReference type="SUPFAM" id="SSF56091">
    <property type="entry name" value="DNA ligase/mRNA capping enzyme, catalytic domain"/>
    <property type="match status" value="1"/>
</dbReference>
<protein>
    <recommendedName>
        <fullName evidence="5">Snurportin-1</fullName>
    </recommendedName>
</protein>
<keyword evidence="7" id="KW-0963">Cytoplasm</keyword>
<evidence type="ECO:0000259" key="11">
    <source>
        <dbReference type="Pfam" id="PF21974"/>
    </source>
</evidence>
<dbReference type="EMBL" id="WTXG01000006">
    <property type="protein sequence ID" value="KAI0305255.1"/>
    <property type="molecule type" value="Genomic_DNA"/>
</dbReference>
<keyword evidence="8" id="KW-0694">RNA-binding</keyword>
<gene>
    <name evidence="12" type="ORF">B0F90DRAFT_1666709</name>
</gene>
<comment type="function">
    <text evidence="1">Functions as an U snRNP-specific nuclear import adapter. Involved in the trimethylguanosine (m3G)-cap-dependent nuclear import of U snRNPs. Binds specifically to the terminal m3G-cap U snRNAs.</text>
</comment>
<dbReference type="GO" id="GO:0003723">
    <property type="term" value="F:RNA binding"/>
    <property type="evidence" value="ECO:0007669"/>
    <property type="project" value="UniProtKB-KW"/>
</dbReference>
<comment type="subcellular location">
    <subcellularLocation>
        <location evidence="3">Cytoplasm</location>
    </subcellularLocation>
    <subcellularLocation>
        <location evidence="2">Nucleus</location>
    </subcellularLocation>
</comment>
<feature type="compositionally biased region" description="Basic residues" evidence="10">
    <location>
        <begin position="115"/>
        <end position="126"/>
    </location>
</feature>
<feature type="region of interest" description="Disordered" evidence="10">
    <location>
        <begin position="270"/>
        <end position="291"/>
    </location>
</feature>
<reference evidence="12" key="1">
    <citation type="journal article" date="2022" name="New Phytol.">
        <title>Evolutionary transition to the ectomycorrhizal habit in the genomes of a hyperdiverse lineage of mushroom-forming fungi.</title>
        <authorList>
            <person name="Looney B."/>
            <person name="Miyauchi S."/>
            <person name="Morin E."/>
            <person name="Drula E."/>
            <person name="Courty P.E."/>
            <person name="Kohler A."/>
            <person name="Kuo A."/>
            <person name="LaButti K."/>
            <person name="Pangilinan J."/>
            <person name="Lipzen A."/>
            <person name="Riley R."/>
            <person name="Andreopoulos W."/>
            <person name="He G."/>
            <person name="Johnson J."/>
            <person name="Nolan M."/>
            <person name="Tritt A."/>
            <person name="Barry K.W."/>
            <person name="Grigoriev I.V."/>
            <person name="Nagy L.G."/>
            <person name="Hibbett D."/>
            <person name="Henrissat B."/>
            <person name="Matheny P.B."/>
            <person name="Labbe J."/>
            <person name="Martin F.M."/>
        </authorList>
    </citation>
    <scope>NUCLEOTIDE SEQUENCE</scope>
    <source>
        <strain evidence="12">BPL690</strain>
    </source>
</reference>
<comment type="caution">
    <text evidence="12">The sequence shown here is derived from an EMBL/GenBank/DDBJ whole genome shotgun (WGS) entry which is preliminary data.</text>
</comment>
<evidence type="ECO:0000313" key="13">
    <source>
        <dbReference type="Proteomes" id="UP001203297"/>
    </source>
</evidence>
<evidence type="ECO:0000256" key="6">
    <source>
        <dbReference type="ARBA" id="ARBA00022448"/>
    </source>
</evidence>
<feature type="region of interest" description="Disordered" evidence="10">
    <location>
        <begin position="107"/>
        <end position="130"/>
    </location>
</feature>
<evidence type="ECO:0000256" key="1">
    <source>
        <dbReference type="ARBA" id="ARBA00003975"/>
    </source>
</evidence>
<accession>A0AAD4M7Z5</accession>
<keyword evidence="9" id="KW-0539">Nucleus</keyword>
<name>A0AAD4M7Z5_9AGAM</name>
<dbReference type="PANTHER" id="PTHR13403:SF6">
    <property type="entry name" value="SNURPORTIN-1"/>
    <property type="match status" value="1"/>
</dbReference>
<evidence type="ECO:0000313" key="12">
    <source>
        <dbReference type="EMBL" id="KAI0305255.1"/>
    </source>
</evidence>
<comment type="similarity">
    <text evidence="4">Belongs to the snurportin family.</text>
</comment>
<dbReference type="Proteomes" id="UP001203297">
    <property type="component" value="Unassembled WGS sequence"/>
</dbReference>
<evidence type="ECO:0000256" key="10">
    <source>
        <dbReference type="SAM" id="MobiDB-lite"/>
    </source>
</evidence>
<evidence type="ECO:0000256" key="2">
    <source>
        <dbReference type="ARBA" id="ARBA00004123"/>
    </source>
</evidence>
<sequence length="436" mass="48582">MFADRKASFKQPPRHILDAALSQEFRRNKALEEQKRRRARRVESERHIDLFADLNLGHSGDEAGNDDGPDIVREGITQLVPLLPRSEPDLAPVSDLEFHIESSAAAAAPQTPISAKRKGKWKKKGTKASNKNMSPWANKCMYAELLEMQEIDLWVGGEDGLPSDLESGWAALAPVPVGKRCLAVSHQGGGTIGVVPNTTIRSRVLGKPLIPRFPSPLPSDTVLDCILDSNWRENGILHVLDVLKWKGQDIADCESSFRFWWRDTRLSELPPSRPPTLSASPTTTQVSTQEYNAPTRYRFPYPTTFLHIPYYTNTTFTHLLSTIIPRARSSYYAQVSIPSELGDTDMMDIESSQFTDPAPRAAQTEIKSDGLLLYVAQAIYEPGTSPLSTWVPLTTPNIDGVANGIEQPSPLDVFERLVKRRVAQGTRWNKEVDMLS</sequence>
<dbReference type="Gene3D" id="3.30.470.30">
    <property type="entry name" value="DNA ligase/mRNA capping enzyme"/>
    <property type="match status" value="1"/>
</dbReference>
<evidence type="ECO:0000256" key="3">
    <source>
        <dbReference type="ARBA" id="ARBA00004496"/>
    </source>
</evidence>
<dbReference type="GO" id="GO:0061015">
    <property type="term" value="P:snRNA import into nucleus"/>
    <property type="evidence" value="ECO:0007669"/>
    <property type="project" value="InterPro"/>
</dbReference>
<feature type="domain" description="Snurportin-1 m3G cap-binding" evidence="11">
    <location>
        <begin position="161"/>
        <end position="269"/>
    </location>
</feature>
<dbReference type="InterPro" id="IPR047857">
    <property type="entry name" value="Snurportin1_C"/>
</dbReference>
<keyword evidence="6" id="KW-0813">Transport</keyword>
<evidence type="ECO:0000256" key="5">
    <source>
        <dbReference type="ARBA" id="ARBA00016034"/>
    </source>
</evidence>
<dbReference type="AlphaFoldDB" id="A0AAD4M7Z5"/>
<dbReference type="GO" id="GO:0005737">
    <property type="term" value="C:cytoplasm"/>
    <property type="evidence" value="ECO:0007669"/>
    <property type="project" value="UniProtKB-SubCell"/>
</dbReference>
<feature type="compositionally biased region" description="Polar residues" evidence="10">
    <location>
        <begin position="275"/>
        <end position="291"/>
    </location>
</feature>
<dbReference type="InterPro" id="IPR017336">
    <property type="entry name" value="Snurportin-1"/>
</dbReference>
<evidence type="ECO:0000256" key="8">
    <source>
        <dbReference type="ARBA" id="ARBA00022884"/>
    </source>
</evidence>